<name>A0ABR1U2C2_9PEZI</name>
<dbReference type="Proteomes" id="UP001446871">
    <property type="component" value="Unassembled WGS sequence"/>
</dbReference>
<gene>
    <name evidence="2" type="ORF">PG996_012356</name>
</gene>
<reference evidence="2 3" key="1">
    <citation type="submission" date="2023-01" db="EMBL/GenBank/DDBJ databases">
        <title>Analysis of 21 Apiospora genomes using comparative genomics revels a genus with tremendous synthesis potential of carbohydrate active enzymes and secondary metabolites.</title>
        <authorList>
            <person name="Sorensen T."/>
        </authorList>
    </citation>
    <scope>NUCLEOTIDE SEQUENCE [LARGE SCALE GENOMIC DNA]</scope>
    <source>
        <strain evidence="2 3">CBS 83171</strain>
    </source>
</reference>
<evidence type="ECO:0000256" key="1">
    <source>
        <dbReference type="SAM" id="SignalP"/>
    </source>
</evidence>
<comment type="caution">
    <text evidence="2">The sequence shown here is derived from an EMBL/GenBank/DDBJ whole genome shotgun (WGS) entry which is preliminary data.</text>
</comment>
<accession>A0ABR1U2C2</accession>
<feature type="chain" id="PRO_5045442015" evidence="1">
    <location>
        <begin position="21"/>
        <end position="103"/>
    </location>
</feature>
<keyword evidence="1" id="KW-0732">Signal</keyword>
<feature type="signal peptide" evidence="1">
    <location>
        <begin position="1"/>
        <end position="20"/>
    </location>
</feature>
<keyword evidence="3" id="KW-1185">Reference proteome</keyword>
<sequence length="103" mass="10599">MHFSKLALSAMAIVASLANGTPPPGQHADVQNLVIGDDSGDDFGFCNGFSCRYELQNIHCGNGTSAKSRGSGDGKPCTVYDFGITGQGAYAICPGHESSEDGV</sequence>
<evidence type="ECO:0000313" key="3">
    <source>
        <dbReference type="Proteomes" id="UP001446871"/>
    </source>
</evidence>
<dbReference type="EMBL" id="JAQQWM010000008">
    <property type="protein sequence ID" value="KAK8053055.1"/>
    <property type="molecule type" value="Genomic_DNA"/>
</dbReference>
<organism evidence="2 3">
    <name type="scientific">Apiospora saccharicola</name>
    <dbReference type="NCBI Taxonomy" id="335842"/>
    <lineage>
        <taxon>Eukaryota</taxon>
        <taxon>Fungi</taxon>
        <taxon>Dikarya</taxon>
        <taxon>Ascomycota</taxon>
        <taxon>Pezizomycotina</taxon>
        <taxon>Sordariomycetes</taxon>
        <taxon>Xylariomycetidae</taxon>
        <taxon>Amphisphaeriales</taxon>
        <taxon>Apiosporaceae</taxon>
        <taxon>Apiospora</taxon>
    </lineage>
</organism>
<proteinExistence type="predicted"/>
<evidence type="ECO:0000313" key="2">
    <source>
        <dbReference type="EMBL" id="KAK8053055.1"/>
    </source>
</evidence>
<protein>
    <submittedName>
        <fullName evidence="2">Uncharacterized protein</fullName>
    </submittedName>
</protein>